<dbReference type="Gene3D" id="3.80.10.10">
    <property type="entry name" value="Ribonuclease Inhibitor"/>
    <property type="match status" value="1"/>
</dbReference>
<dbReference type="AlphaFoldDB" id="A0A7N2LC57"/>
<dbReference type="EMBL" id="LRBV02000004">
    <property type="status" value="NOT_ANNOTATED_CDS"/>
    <property type="molecule type" value="Genomic_DNA"/>
</dbReference>
<sequence length="199" mass="22697">MNTRQQIFLATLLCRTAMKSSSWLYWEKERLQIEKCHQLVTSIPIAPDLLRMQLSDCDKVLLKQLPPRLCQLTIGGCHILQSFVELFTSLLGGGLPTALNSLEIRGTIQLPRGYYYPSLERLQIHDDCNSLRSFPLEFYQKLKLLRVNASENLESLSISEGSHQDLTSLAQLDFWFCPNFVSFPCGGLFAPNLTKKIYP</sequence>
<keyword evidence="2" id="KW-1185">Reference proteome</keyword>
<evidence type="ECO:0000313" key="2">
    <source>
        <dbReference type="Proteomes" id="UP000594261"/>
    </source>
</evidence>
<organism evidence="1 2">
    <name type="scientific">Quercus lobata</name>
    <name type="common">Valley oak</name>
    <dbReference type="NCBI Taxonomy" id="97700"/>
    <lineage>
        <taxon>Eukaryota</taxon>
        <taxon>Viridiplantae</taxon>
        <taxon>Streptophyta</taxon>
        <taxon>Embryophyta</taxon>
        <taxon>Tracheophyta</taxon>
        <taxon>Spermatophyta</taxon>
        <taxon>Magnoliopsida</taxon>
        <taxon>eudicotyledons</taxon>
        <taxon>Gunneridae</taxon>
        <taxon>Pentapetalae</taxon>
        <taxon>rosids</taxon>
        <taxon>fabids</taxon>
        <taxon>Fagales</taxon>
        <taxon>Fagaceae</taxon>
        <taxon>Quercus</taxon>
    </lineage>
</organism>
<dbReference type="SUPFAM" id="SSF52058">
    <property type="entry name" value="L domain-like"/>
    <property type="match status" value="1"/>
</dbReference>
<dbReference type="EnsemblPlants" id="QL04p014638:mrna">
    <property type="protein sequence ID" value="QL04p014638:mrna"/>
    <property type="gene ID" value="QL04p014638"/>
</dbReference>
<reference evidence="1 2" key="1">
    <citation type="journal article" date="2016" name="G3 (Bethesda)">
        <title>First Draft Assembly and Annotation of the Genome of a California Endemic Oak Quercus lobata Nee (Fagaceae).</title>
        <authorList>
            <person name="Sork V.L."/>
            <person name="Fitz-Gibbon S.T."/>
            <person name="Puiu D."/>
            <person name="Crepeau M."/>
            <person name="Gugger P.F."/>
            <person name="Sherman R."/>
            <person name="Stevens K."/>
            <person name="Langley C.H."/>
            <person name="Pellegrini M."/>
            <person name="Salzberg S.L."/>
        </authorList>
    </citation>
    <scope>NUCLEOTIDE SEQUENCE [LARGE SCALE GENOMIC DNA]</scope>
    <source>
        <strain evidence="1 2">cv. SW786</strain>
    </source>
</reference>
<accession>A0A7N2LC57</accession>
<proteinExistence type="predicted"/>
<dbReference type="InParanoid" id="A0A7N2LC57"/>
<dbReference type="InterPro" id="IPR032675">
    <property type="entry name" value="LRR_dom_sf"/>
</dbReference>
<dbReference type="Proteomes" id="UP000594261">
    <property type="component" value="Chromosome 4"/>
</dbReference>
<reference evidence="1" key="2">
    <citation type="submission" date="2021-01" db="UniProtKB">
        <authorList>
            <consortium name="EnsemblPlants"/>
        </authorList>
    </citation>
    <scope>IDENTIFICATION</scope>
</reference>
<name>A0A7N2LC57_QUELO</name>
<evidence type="ECO:0000313" key="1">
    <source>
        <dbReference type="EnsemblPlants" id="QL04p014638:mrna"/>
    </source>
</evidence>
<protein>
    <submittedName>
        <fullName evidence="1">Uncharacterized protein</fullName>
    </submittedName>
</protein>
<dbReference type="Gramene" id="QL04p014638:mrna">
    <property type="protein sequence ID" value="QL04p014638:mrna"/>
    <property type="gene ID" value="QL04p014638"/>
</dbReference>